<feature type="domain" description="Beta-Casp" evidence="3">
    <location>
        <begin position="251"/>
        <end position="370"/>
    </location>
</feature>
<dbReference type="RefSeq" id="WP_188441356.1">
    <property type="nucleotide sequence ID" value="NZ_BMGK01000006.1"/>
</dbReference>
<dbReference type="SUPFAM" id="SSF56281">
    <property type="entry name" value="Metallo-hydrolase/oxidoreductase"/>
    <property type="match status" value="1"/>
</dbReference>
<gene>
    <name evidence="4" type="ORF">GCM10011312_16070</name>
</gene>
<accession>A0A8J2V9Y8</accession>
<evidence type="ECO:0000313" key="4">
    <source>
        <dbReference type="EMBL" id="GGD93113.1"/>
    </source>
</evidence>
<reference evidence="4" key="2">
    <citation type="submission" date="2020-09" db="EMBL/GenBank/DDBJ databases">
        <authorList>
            <person name="Sun Q."/>
            <person name="Zhou Y."/>
        </authorList>
    </citation>
    <scope>NUCLEOTIDE SEQUENCE</scope>
    <source>
        <strain evidence="4">CGMCC 1.12924</strain>
    </source>
</reference>
<dbReference type="SMART" id="SM00849">
    <property type="entry name" value="Lactamase_B"/>
    <property type="match status" value="1"/>
</dbReference>
<dbReference type="CDD" id="cd16295">
    <property type="entry name" value="TTHA0252-CPSF-like_MBL-fold"/>
    <property type="match status" value="1"/>
</dbReference>
<dbReference type="PANTHER" id="PTHR11203">
    <property type="entry name" value="CLEAVAGE AND POLYADENYLATION SPECIFICITY FACTOR FAMILY MEMBER"/>
    <property type="match status" value="1"/>
</dbReference>
<dbReference type="SMART" id="SM01027">
    <property type="entry name" value="Beta-Casp"/>
    <property type="match status" value="1"/>
</dbReference>
<evidence type="ECO:0000259" key="3">
    <source>
        <dbReference type="SMART" id="SM01027"/>
    </source>
</evidence>
<feature type="domain" description="Metallo-beta-lactamase" evidence="2">
    <location>
        <begin position="17"/>
        <end position="246"/>
    </location>
</feature>
<comment type="caution">
    <text evidence="4">The sequence shown here is derived from an EMBL/GenBank/DDBJ whole genome shotgun (WGS) entry which is preliminary data.</text>
</comment>
<dbReference type="GO" id="GO:0016787">
    <property type="term" value="F:hydrolase activity"/>
    <property type="evidence" value="ECO:0007669"/>
    <property type="project" value="UniProtKB-KW"/>
</dbReference>
<dbReference type="Pfam" id="PF10996">
    <property type="entry name" value="Beta-Casp"/>
    <property type="match status" value="1"/>
</dbReference>
<dbReference type="InterPro" id="IPR011108">
    <property type="entry name" value="RMMBL"/>
</dbReference>
<proteinExistence type="predicted"/>
<dbReference type="AlphaFoldDB" id="A0A8J2V9Y8"/>
<evidence type="ECO:0000313" key="5">
    <source>
        <dbReference type="Proteomes" id="UP000652231"/>
    </source>
</evidence>
<name>A0A8J2V9Y8_9FLAO</name>
<keyword evidence="1 4" id="KW-0378">Hydrolase</keyword>
<keyword evidence="5" id="KW-1185">Reference proteome</keyword>
<dbReference type="Gene3D" id="3.40.50.10890">
    <property type="match status" value="1"/>
</dbReference>
<evidence type="ECO:0000259" key="2">
    <source>
        <dbReference type="SMART" id="SM00849"/>
    </source>
</evidence>
<dbReference type="Pfam" id="PF07521">
    <property type="entry name" value="RMMBL"/>
    <property type="match status" value="1"/>
</dbReference>
<dbReference type="InterPro" id="IPR022712">
    <property type="entry name" value="Beta_Casp"/>
</dbReference>
<dbReference type="GO" id="GO:0004521">
    <property type="term" value="F:RNA endonuclease activity"/>
    <property type="evidence" value="ECO:0007669"/>
    <property type="project" value="TreeGrafter"/>
</dbReference>
<dbReference type="InterPro" id="IPR050698">
    <property type="entry name" value="MBL"/>
</dbReference>
<protein>
    <submittedName>
        <fullName evidence="4">MBL fold hydrolase</fullName>
    </submittedName>
</protein>
<dbReference type="EMBL" id="BMGK01000006">
    <property type="protein sequence ID" value="GGD93113.1"/>
    <property type="molecule type" value="Genomic_DNA"/>
</dbReference>
<reference evidence="4" key="1">
    <citation type="journal article" date="2014" name="Int. J. Syst. Evol. Microbiol.">
        <title>Complete genome sequence of Corynebacterium casei LMG S-19264T (=DSM 44701T), isolated from a smear-ripened cheese.</title>
        <authorList>
            <consortium name="US DOE Joint Genome Institute (JGI-PGF)"/>
            <person name="Walter F."/>
            <person name="Albersmeier A."/>
            <person name="Kalinowski J."/>
            <person name="Ruckert C."/>
        </authorList>
    </citation>
    <scope>NUCLEOTIDE SEQUENCE</scope>
    <source>
        <strain evidence="4">CGMCC 1.12924</strain>
    </source>
</reference>
<organism evidence="4 5">
    <name type="scientific">Planktosalinus lacus</name>
    <dbReference type="NCBI Taxonomy" id="1526573"/>
    <lineage>
        <taxon>Bacteria</taxon>
        <taxon>Pseudomonadati</taxon>
        <taxon>Bacteroidota</taxon>
        <taxon>Flavobacteriia</taxon>
        <taxon>Flavobacteriales</taxon>
        <taxon>Flavobacteriaceae</taxon>
        <taxon>Planktosalinus</taxon>
    </lineage>
</organism>
<dbReference type="PANTHER" id="PTHR11203:SF37">
    <property type="entry name" value="INTEGRATOR COMPLEX SUBUNIT 11"/>
    <property type="match status" value="1"/>
</dbReference>
<sequence length="456" mass="51411">MKSDLKLHFFGAAHTVTGSKFLIETPQTSILIDCGMFQGLKELRLLNWEPLPFPAKNIDYVLLTHGHLDHCGYLPKLVQQGFKGHVFGTAPTLAIAEVILRDSAVIQEEEAKQANEEGFSSHQPALPFYTLEDAEKTIKYFETKKTGKWIPLNDNIQYRHQKNGHIIGATFIEVDINGKVIVFSGDIGRKNDLLLAPPTKPEWADILVMESTYGNKMHPENDADSMLTEAIKQCVQSKGTLIIPSFAVERLQTLMYKLWELYSKNKIPHIPVFIDSPMGNEVIDIFSQFPDWHKLSGSEFNALKNHFNIITSYKDTWKTIDDKRAKVVIAGSGMVTGGRVLTYLRYYLDKSETIVLLAGYQAEGTRGRQLQEGAHELKLHGKYIPVKAQIKTIQSLSAHADQSELIDWMSSIKNVPEQVFLVHGEPTALDTLRVKINDTYGYKAIIPQLNEVFSID</sequence>
<dbReference type="InterPro" id="IPR001279">
    <property type="entry name" value="Metallo-B-lactamas"/>
</dbReference>
<dbReference type="Pfam" id="PF00753">
    <property type="entry name" value="Lactamase_B"/>
    <property type="match status" value="1"/>
</dbReference>
<evidence type="ECO:0000256" key="1">
    <source>
        <dbReference type="ARBA" id="ARBA00022801"/>
    </source>
</evidence>
<dbReference type="Proteomes" id="UP000652231">
    <property type="component" value="Unassembled WGS sequence"/>
</dbReference>
<dbReference type="InterPro" id="IPR036866">
    <property type="entry name" value="RibonucZ/Hydroxyglut_hydro"/>
</dbReference>
<dbReference type="Gene3D" id="3.60.15.10">
    <property type="entry name" value="Ribonuclease Z/Hydroxyacylglutathione hydrolase-like"/>
    <property type="match status" value="1"/>
</dbReference>